<proteinExistence type="predicted"/>
<keyword evidence="4" id="KW-1185">Reference proteome</keyword>
<feature type="transmembrane region" description="Helical" evidence="1">
    <location>
        <begin position="12"/>
        <end position="34"/>
    </location>
</feature>
<dbReference type="InterPro" id="IPR019251">
    <property type="entry name" value="DUF2231_TM"/>
</dbReference>
<evidence type="ECO:0000313" key="3">
    <source>
        <dbReference type="EMBL" id="ENO14108.1"/>
    </source>
</evidence>
<sequence>MTATTHRTHRSALNPLHAVLLAGTIPLFLGALLSDYAYASTYHIQWSLFASWLIAGGLVFAGLALLCAIIDLFRANRRRGLYLAYFVLLLVIWIAGFINALVHAKDAWGMMPTGFILSIVVTVLACAATWIGFSSLSAGGKE</sequence>
<protein>
    <recommendedName>
        <fullName evidence="2">DUF2231 domain-containing protein</fullName>
    </recommendedName>
</protein>
<evidence type="ECO:0000256" key="1">
    <source>
        <dbReference type="SAM" id="Phobius"/>
    </source>
</evidence>
<dbReference type="HOGENOM" id="CLU_107155_4_0_6"/>
<dbReference type="PATRIC" id="fig|626887.3.peg.4400"/>
<organism evidence="3 4">
    <name type="scientific">Marinobacter nanhaiticus D15-8W</name>
    <dbReference type="NCBI Taxonomy" id="626887"/>
    <lineage>
        <taxon>Bacteria</taxon>
        <taxon>Pseudomonadati</taxon>
        <taxon>Pseudomonadota</taxon>
        <taxon>Gammaproteobacteria</taxon>
        <taxon>Pseudomonadales</taxon>
        <taxon>Marinobacteraceae</taxon>
        <taxon>Marinobacter</taxon>
    </lineage>
</organism>
<dbReference type="PIRSF" id="PIRSF029509">
    <property type="entry name" value="UCP029509"/>
    <property type="match status" value="1"/>
</dbReference>
<name>N6WZB5_9GAMM</name>
<dbReference type="eggNOG" id="COG4244">
    <property type="taxonomic scope" value="Bacteria"/>
</dbReference>
<dbReference type="InterPro" id="IPR016923">
    <property type="entry name" value="UCP029509"/>
</dbReference>
<keyword evidence="1" id="KW-0472">Membrane</keyword>
<feature type="transmembrane region" description="Helical" evidence="1">
    <location>
        <begin position="46"/>
        <end position="70"/>
    </location>
</feature>
<comment type="caution">
    <text evidence="3">The sequence shown here is derived from an EMBL/GenBank/DDBJ whole genome shotgun (WGS) entry which is preliminary data.</text>
</comment>
<accession>N6WZB5</accession>
<feature type="domain" description="DUF2231" evidence="2">
    <location>
        <begin position="15"/>
        <end position="132"/>
    </location>
</feature>
<dbReference type="RefSeq" id="WP_004582328.1">
    <property type="nucleotide sequence ID" value="NZ_AP028878.1"/>
</dbReference>
<reference evidence="3 4" key="1">
    <citation type="journal article" date="2013" name="Genome Announc.">
        <title>Genome Sequence of the Polycyclic Aromatic Hydrocarbon-Degrading Bacterium Strain Marinobacter nanhaiticus D15-8WT.</title>
        <authorList>
            <person name="Cui Z."/>
            <person name="Gao W."/>
            <person name="Li Q."/>
            <person name="Xu G."/>
            <person name="Zheng L."/>
        </authorList>
    </citation>
    <scope>NUCLEOTIDE SEQUENCE [LARGE SCALE GENOMIC DNA]</scope>
    <source>
        <strain evidence="3 4">D15-8W</strain>
    </source>
</reference>
<dbReference type="OrthoDB" id="2873672at2"/>
<dbReference type="AlphaFoldDB" id="N6WZB5"/>
<dbReference type="Pfam" id="PF09990">
    <property type="entry name" value="DUF2231"/>
    <property type="match status" value="1"/>
</dbReference>
<dbReference type="Proteomes" id="UP000013165">
    <property type="component" value="Unassembled WGS sequence"/>
</dbReference>
<keyword evidence="1" id="KW-0812">Transmembrane</keyword>
<feature type="transmembrane region" description="Helical" evidence="1">
    <location>
        <begin position="114"/>
        <end position="133"/>
    </location>
</feature>
<feature type="transmembrane region" description="Helical" evidence="1">
    <location>
        <begin position="82"/>
        <end position="102"/>
    </location>
</feature>
<evidence type="ECO:0000313" key="4">
    <source>
        <dbReference type="Proteomes" id="UP000013165"/>
    </source>
</evidence>
<dbReference type="STRING" id="626887.J057_21980"/>
<keyword evidence="1" id="KW-1133">Transmembrane helix</keyword>
<gene>
    <name evidence="3" type="ORF">J057_21980</name>
</gene>
<dbReference type="EMBL" id="APLQ01000014">
    <property type="protein sequence ID" value="ENO14108.1"/>
    <property type="molecule type" value="Genomic_DNA"/>
</dbReference>
<evidence type="ECO:0000259" key="2">
    <source>
        <dbReference type="Pfam" id="PF09990"/>
    </source>
</evidence>